<dbReference type="EMBL" id="BNAL01000024">
    <property type="protein sequence ID" value="GHG06389.1"/>
    <property type="molecule type" value="Genomic_DNA"/>
</dbReference>
<dbReference type="InterPro" id="IPR006232">
    <property type="entry name" value="Suc6P_hydrolase"/>
</dbReference>
<comment type="caution">
    <text evidence="8">The sequence shown here is derived from an EMBL/GenBank/DDBJ whole genome shotgun (WGS) entry which is preliminary data.</text>
</comment>
<comment type="subcellular location">
    <subcellularLocation>
        <location evidence="5">Cytoplasm</location>
    </subcellularLocation>
</comment>
<dbReference type="PANTHER" id="PTHR43101">
    <property type="entry name" value="BETA-FRUCTOSIDASE"/>
    <property type="match status" value="1"/>
</dbReference>
<comment type="catalytic activity">
    <reaction evidence="4">
        <text>Hydrolysis of terminal non-reducing beta-D-fructofuranoside residues in beta-D-fructofuranosides.</text>
        <dbReference type="EC" id="3.2.1.26"/>
    </reaction>
</comment>
<dbReference type="RefSeq" id="WP_189643440.1">
    <property type="nucleotide sequence ID" value="NZ_BNAL01000024.1"/>
</dbReference>
<dbReference type="InterPro" id="IPR051214">
    <property type="entry name" value="GH32_Enzymes"/>
</dbReference>
<keyword evidence="3 4" id="KW-0326">Glycosidase</keyword>
<dbReference type="PANTHER" id="PTHR43101:SF1">
    <property type="entry name" value="BETA-FRUCTOSIDASE"/>
    <property type="match status" value="1"/>
</dbReference>
<dbReference type="Pfam" id="PF08244">
    <property type="entry name" value="Glyco_hydro_32C"/>
    <property type="match status" value="1"/>
</dbReference>
<comment type="pathway">
    <text evidence="5">Glycan biosynthesis; sucrose metabolism.</text>
</comment>
<keyword evidence="2 4" id="KW-0378">Hydrolase</keyword>
<dbReference type="EC" id="3.2.1.26" evidence="4"/>
<feature type="domain" description="Glycosyl hydrolase family 32 C-terminal" evidence="7">
    <location>
        <begin position="366"/>
        <end position="468"/>
    </location>
</feature>
<evidence type="ECO:0000313" key="8">
    <source>
        <dbReference type="EMBL" id="GHG06389.1"/>
    </source>
</evidence>
<evidence type="ECO:0000256" key="4">
    <source>
        <dbReference type="RuleBase" id="RU362110"/>
    </source>
</evidence>
<dbReference type="InterPro" id="IPR023296">
    <property type="entry name" value="Glyco_hydro_beta-prop_sf"/>
</dbReference>
<dbReference type="InterPro" id="IPR013189">
    <property type="entry name" value="Glyco_hydro_32_C"/>
</dbReference>
<keyword evidence="5" id="KW-0119">Carbohydrate metabolism</keyword>
<keyword evidence="5" id="KW-0963">Cytoplasm</keyword>
<dbReference type="InterPro" id="IPR018053">
    <property type="entry name" value="Glyco_hydro_32_AS"/>
</dbReference>
<accession>A0ABQ3K763</accession>
<sequence>MTSLPVAQGAQAWSREQRYTALEQVPADTLRELQAQVAASPWRQGYHVQPPTGLLNDPNGFCFWRGQYHLFYQWFPLGPVHGLKYWRHVTSPDLLHWEDLGVGIAPDTPYDSHGAYSGSAWPLEDELLIAYTGNHRDAAWQRTPYQLTAHWNGTLHKDAPFLSGPPAGYTEHVRDPKLWAEEGEFFVVLGAQREDETGAALVLRSPDAREWSLVGELHTGLREFGYMWECPDLFHLDGADVLLICPQGLPSQGERWRNVYQSGYLLGQLDRETWQLTHGDFAELDGGFDFYAPQTTLGAGGERLLVGWMGLPDMTYPTDTHGWAHCLTLPRVLSVEGGQLRQRPWPGLVALRGEAQDAKAKAGERFELLLRPGAGPFSLDLRVDGPNYTRLSFDGEWLIFDRSHSGELPELDKAGLDGGKGGHIRRVAVHEVRELRIFSDTSSLEVFVNDGEQVLSGRIFPGPDAAWVRWEGSGECTVWPLGETE</sequence>
<name>A0ABQ3K763_9DEIO</name>
<evidence type="ECO:0000256" key="3">
    <source>
        <dbReference type="ARBA" id="ARBA00023295"/>
    </source>
</evidence>
<comment type="similarity">
    <text evidence="1 4">Belongs to the glycosyl hydrolase 32 family.</text>
</comment>
<dbReference type="CDD" id="cd18623">
    <property type="entry name" value="GH32_ScrB-like"/>
    <property type="match status" value="1"/>
</dbReference>
<proteinExistence type="inferred from homology"/>
<dbReference type="InterPro" id="IPR013320">
    <property type="entry name" value="ConA-like_dom_sf"/>
</dbReference>
<dbReference type="SUPFAM" id="SSF75005">
    <property type="entry name" value="Arabinanase/levansucrase/invertase"/>
    <property type="match status" value="1"/>
</dbReference>
<dbReference type="Gene3D" id="2.115.10.20">
    <property type="entry name" value="Glycosyl hydrolase domain, family 43"/>
    <property type="match status" value="1"/>
</dbReference>
<evidence type="ECO:0000256" key="5">
    <source>
        <dbReference type="RuleBase" id="RU365015"/>
    </source>
</evidence>
<dbReference type="Gene3D" id="2.60.120.560">
    <property type="entry name" value="Exo-inulinase, domain 1"/>
    <property type="match status" value="1"/>
</dbReference>
<organism evidence="8 9">
    <name type="scientific">Deinococcus piscis</name>
    <dbReference type="NCBI Taxonomy" id="394230"/>
    <lineage>
        <taxon>Bacteria</taxon>
        <taxon>Thermotogati</taxon>
        <taxon>Deinococcota</taxon>
        <taxon>Deinococci</taxon>
        <taxon>Deinococcales</taxon>
        <taxon>Deinococcaceae</taxon>
        <taxon>Deinococcus</taxon>
    </lineage>
</organism>
<reference evidence="9" key="1">
    <citation type="journal article" date="2019" name="Int. J. Syst. Evol. Microbiol.">
        <title>The Global Catalogue of Microorganisms (GCM) 10K type strain sequencing project: providing services to taxonomists for standard genome sequencing and annotation.</title>
        <authorList>
            <consortium name="The Broad Institute Genomics Platform"/>
            <consortium name="The Broad Institute Genome Sequencing Center for Infectious Disease"/>
            <person name="Wu L."/>
            <person name="Ma J."/>
        </authorList>
    </citation>
    <scope>NUCLEOTIDE SEQUENCE [LARGE SCALE GENOMIC DNA]</scope>
    <source>
        <strain evidence="9">CGMCC 1.18439</strain>
    </source>
</reference>
<gene>
    <name evidence="8" type="ORF">GCM10017783_18780</name>
</gene>
<dbReference type="InterPro" id="IPR013148">
    <property type="entry name" value="Glyco_hydro_32_N"/>
</dbReference>
<comment type="function">
    <text evidence="5">Enables the bacterium to metabolize sucrose as a sole carbon source.</text>
</comment>
<dbReference type="PROSITE" id="PS00609">
    <property type="entry name" value="GLYCOSYL_HYDROL_F32"/>
    <property type="match status" value="1"/>
</dbReference>
<protein>
    <recommendedName>
        <fullName evidence="4">Sucrose-6-phosphate hydrolase</fullName>
        <ecNumber evidence="4">3.2.1.26</ecNumber>
    </recommendedName>
    <alternativeName>
        <fullName evidence="5">Invertase</fullName>
    </alternativeName>
</protein>
<dbReference type="NCBIfam" id="TIGR01322">
    <property type="entry name" value="scrB_fam"/>
    <property type="match status" value="1"/>
</dbReference>
<evidence type="ECO:0000313" key="9">
    <source>
        <dbReference type="Proteomes" id="UP000632154"/>
    </source>
</evidence>
<evidence type="ECO:0000259" key="7">
    <source>
        <dbReference type="Pfam" id="PF08244"/>
    </source>
</evidence>
<dbReference type="Proteomes" id="UP000632154">
    <property type="component" value="Unassembled WGS sequence"/>
</dbReference>
<evidence type="ECO:0000259" key="6">
    <source>
        <dbReference type="Pfam" id="PF00251"/>
    </source>
</evidence>
<dbReference type="SMART" id="SM00640">
    <property type="entry name" value="Glyco_32"/>
    <property type="match status" value="1"/>
</dbReference>
<dbReference type="Pfam" id="PF00251">
    <property type="entry name" value="Glyco_hydro_32N"/>
    <property type="match status" value="1"/>
</dbReference>
<feature type="domain" description="Glycosyl hydrolase family 32 N-terminal" evidence="6">
    <location>
        <begin position="47"/>
        <end position="344"/>
    </location>
</feature>
<evidence type="ECO:0000256" key="1">
    <source>
        <dbReference type="ARBA" id="ARBA00009902"/>
    </source>
</evidence>
<evidence type="ECO:0000256" key="2">
    <source>
        <dbReference type="ARBA" id="ARBA00022801"/>
    </source>
</evidence>
<keyword evidence="9" id="KW-1185">Reference proteome</keyword>
<dbReference type="SUPFAM" id="SSF49899">
    <property type="entry name" value="Concanavalin A-like lectins/glucanases"/>
    <property type="match status" value="1"/>
</dbReference>
<dbReference type="InterPro" id="IPR001362">
    <property type="entry name" value="Glyco_hydro_32"/>
</dbReference>